<keyword evidence="3" id="KW-1185">Reference proteome</keyword>
<protein>
    <submittedName>
        <fullName evidence="2">Uncharacterized protein</fullName>
    </submittedName>
</protein>
<feature type="compositionally biased region" description="Basic and acidic residues" evidence="1">
    <location>
        <begin position="165"/>
        <end position="177"/>
    </location>
</feature>
<dbReference type="EMBL" id="WIXE01001947">
    <property type="protein sequence ID" value="KAK5985241.1"/>
    <property type="molecule type" value="Genomic_DNA"/>
</dbReference>
<comment type="caution">
    <text evidence="2">The sequence shown here is derived from an EMBL/GenBank/DDBJ whole genome shotgun (WGS) entry which is preliminary data.</text>
</comment>
<feature type="region of interest" description="Disordered" evidence="1">
    <location>
        <begin position="163"/>
        <end position="189"/>
    </location>
</feature>
<dbReference type="Proteomes" id="UP001331761">
    <property type="component" value="Unassembled WGS sequence"/>
</dbReference>
<evidence type="ECO:0000313" key="2">
    <source>
        <dbReference type="EMBL" id="KAK5985241.1"/>
    </source>
</evidence>
<evidence type="ECO:0000313" key="3">
    <source>
        <dbReference type="Proteomes" id="UP001331761"/>
    </source>
</evidence>
<accession>A0AAN8FST1</accession>
<organism evidence="2 3">
    <name type="scientific">Trichostrongylus colubriformis</name>
    <name type="common">Black scour worm</name>
    <dbReference type="NCBI Taxonomy" id="6319"/>
    <lineage>
        <taxon>Eukaryota</taxon>
        <taxon>Metazoa</taxon>
        <taxon>Ecdysozoa</taxon>
        <taxon>Nematoda</taxon>
        <taxon>Chromadorea</taxon>
        <taxon>Rhabditida</taxon>
        <taxon>Rhabditina</taxon>
        <taxon>Rhabditomorpha</taxon>
        <taxon>Strongyloidea</taxon>
        <taxon>Trichostrongylidae</taxon>
        <taxon>Trichostrongylus</taxon>
    </lineage>
</organism>
<name>A0AAN8FST1_TRICO</name>
<proteinExistence type="predicted"/>
<dbReference type="AlphaFoldDB" id="A0AAN8FST1"/>
<sequence length="426" mass="46957">MFTQITISTDAVFEKFCSSPPHFGKGELKGEMCTVTYDFKSSAASDAMQLCGGAAPYVIKKAAFGKTTVCIYANKVIAKSETKDEKKMIIRVKAARDILEGTLVHGDPQEKHHFLCSRIPKPHEEEMSLEQNETYNRFLEMTPPPTTEETDEYKEATLLTETGDNTEKGTEGLETFRTETGPPDMLSTEGYGDKFSRTGTEGLEPFASKTGPPDMLSTEGYGDKFSRTGTEGLEPFASKTGPPDMLSTEGYGDKFSRTGTEGLEPFASKTGPSDMLSTEGYGDEFLYTPFAPYKGTRSTVIILDATPSTFRDAWKSQVQFVKNINKHSKLDGMAVVVIDCPSRIAVEMNSYKEIGKQLMDYEFRGQNSAVYQAYGIARAFVEVSKPDPKYLEDVRKHVLVLPRKPDYGSSRLPKASGLLTSPEGKA</sequence>
<reference evidence="2 3" key="1">
    <citation type="submission" date="2019-10" db="EMBL/GenBank/DDBJ databases">
        <title>Assembly and Annotation for the nematode Trichostrongylus colubriformis.</title>
        <authorList>
            <person name="Martin J."/>
        </authorList>
    </citation>
    <scope>NUCLEOTIDE SEQUENCE [LARGE SCALE GENOMIC DNA]</scope>
    <source>
        <strain evidence="2">G859</strain>
        <tissue evidence="2">Whole worm</tissue>
    </source>
</reference>
<evidence type="ECO:0000256" key="1">
    <source>
        <dbReference type="SAM" id="MobiDB-lite"/>
    </source>
</evidence>
<gene>
    <name evidence="2" type="ORF">GCK32_007790</name>
</gene>
<feature type="region of interest" description="Disordered" evidence="1">
    <location>
        <begin position="407"/>
        <end position="426"/>
    </location>
</feature>